<protein>
    <recommendedName>
        <fullName evidence="4">DUF19 domain-containing protein</fullName>
    </recommendedName>
</protein>
<dbReference type="EMBL" id="JPKZ01000075">
    <property type="protein sequence ID" value="KHN89063.1"/>
    <property type="molecule type" value="Genomic_DNA"/>
</dbReference>
<comment type="caution">
    <text evidence="2">The sequence shown here is derived from an EMBL/GenBank/DDBJ whole genome shotgun (WGS) entry which is preliminary data.</text>
</comment>
<dbReference type="OMA" id="CKTAATQ"/>
<accession>A0A0B2W515</accession>
<proteinExistence type="predicted"/>
<name>A0A0B2W515_TOXCA</name>
<feature type="signal peptide" evidence="1">
    <location>
        <begin position="1"/>
        <end position="25"/>
    </location>
</feature>
<sequence>MIMRMDSPSGLLLTVFMLLLENSNSSSEERARCSAFTEQAISKCMKPMLDYAGKLQSETGAMQFPVQGSDIFKKLCRIYMEFKECTRDANCASLSMDAVDASYGYMCGTGYKLFEKHATCFAEVETQKDYVKCKVAASHEISNAQKLKGHDNNEQYFKALCSVMDEYLRCSHPVINRHCGTQAWELVSTVTTDSLRVTMPTCDMHNALL</sequence>
<dbReference type="Proteomes" id="UP000031036">
    <property type="component" value="Unassembled WGS sequence"/>
</dbReference>
<dbReference type="OrthoDB" id="5819415at2759"/>
<organism evidence="2 3">
    <name type="scientific">Toxocara canis</name>
    <name type="common">Canine roundworm</name>
    <dbReference type="NCBI Taxonomy" id="6265"/>
    <lineage>
        <taxon>Eukaryota</taxon>
        <taxon>Metazoa</taxon>
        <taxon>Ecdysozoa</taxon>
        <taxon>Nematoda</taxon>
        <taxon>Chromadorea</taxon>
        <taxon>Rhabditida</taxon>
        <taxon>Spirurina</taxon>
        <taxon>Ascaridomorpha</taxon>
        <taxon>Ascaridoidea</taxon>
        <taxon>Toxocaridae</taxon>
        <taxon>Toxocara</taxon>
    </lineage>
</organism>
<keyword evidence="1" id="KW-0732">Signal</keyword>
<reference evidence="2 3" key="1">
    <citation type="submission" date="2014-11" db="EMBL/GenBank/DDBJ databases">
        <title>Genetic blueprint of the zoonotic pathogen Toxocara canis.</title>
        <authorList>
            <person name="Zhu X.-Q."/>
            <person name="Korhonen P.K."/>
            <person name="Cai H."/>
            <person name="Young N.D."/>
            <person name="Nejsum P."/>
            <person name="von Samson-Himmelstjerna G."/>
            <person name="Boag P.R."/>
            <person name="Tan P."/>
            <person name="Li Q."/>
            <person name="Min J."/>
            <person name="Yang Y."/>
            <person name="Wang X."/>
            <person name="Fang X."/>
            <person name="Hall R.S."/>
            <person name="Hofmann A."/>
            <person name="Sternberg P.W."/>
            <person name="Jex A.R."/>
            <person name="Gasser R.B."/>
        </authorList>
    </citation>
    <scope>NUCLEOTIDE SEQUENCE [LARGE SCALE GENOMIC DNA]</scope>
    <source>
        <strain evidence="2">PN_DK_2014</strain>
    </source>
</reference>
<evidence type="ECO:0000313" key="2">
    <source>
        <dbReference type="EMBL" id="KHN89063.1"/>
    </source>
</evidence>
<dbReference type="PANTHER" id="PTHR37431">
    <property type="entry name" value="PROTEIN CBG06927"/>
    <property type="match status" value="1"/>
</dbReference>
<dbReference type="AlphaFoldDB" id="A0A0B2W515"/>
<gene>
    <name evidence="2" type="primary">ZK370.6</name>
    <name evidence="2" type="ORF">Tcan_17988</name>
</gene>
<evidence type="ECO:0000313" key="3">
    <source>
        <dbReference type="Proteomes" id="UP000031036"/>
    </source>
</evidence>
<feature type="chain" id="PRO_5002095777" description="DUF19 domain-containing protein" evidence="1">
    <location>
        <begin position="26"/>
        <end position="209"/>
    </location>
</feature>
<evidence type="ECO:0008006" key="4">
    <source>
        <dbReference type="Google" id="ProtNLM"/>
    </source>
</evidence>
<keyword evidence="3" id="KW-1185">Reference proteome</keyword>
<dbReference type="PANTHER" id="PTHR37431:SF6">
    <property type="entry name" value="PROTEIN CBG06927"/>
    <property type="match status" value="1"/>
</dbReference>
<evidence type="ECO:0000256" key="1">
    <source>
        <dbReference type="SAM" id="SignalP"/>
    </source>
</evidence>